<sequence>MEPKYYKQYFMKPFNFTNLDNVLTNKYYEKVDPLEYNIVLNQMGRAHSQDMSKGDCFTFDSCNYTSFYSRIEHWKCDENTQEHIYKTSSSNNAFKAVNRLVCRSSQNCLNDDDPDVGDFRDRIMGKQIFYSGTGIVYNTTLKTWFYTMDFTQGSCSPQSKDDKSIISASHTFKYENDKEVLFLANFFNSNETIQSFRIYLNQMNYKMNILYSSDSSKTSNGVYSYNTRIFSPCDYYYFKVITNSGKQIRYPTTGYLRIVDNQEKLLWNSNNNQGKLKANALN</sequence>
<dbReference type="AlphaFoldDB" id="F0ZW49"/>
<gene>
    <name evidence="1" type="ORF">DICPUDRAFT_156262</name>
</gene>
<dbReference type="GeneID" id="10507819"/>
<dbReference type="FunCoup" id="F0ZW49">
    <property type="interactions" value="2"/>
</dbReference>
<dbReference type="EMBL" id="GL871227">
    <property type="protein sequence ID" value="EGC31838.1"/>
    <property type="molecule type" value="Genomic_DNA"/>
</dbReference>
<dbReference type="eggNOG" id="ENOG502RC8J">
    <property type="taxonomic scope" value="Eukaryota"/>
</dbReference>
<reference evidence="2" key="1">
    <citation type="journal article" date="2011" name="Genome Biol.">
        <title>Comparative genomics of the social amoebae Dictyostelium discoideum and Dictyostelium purpureum.</title>
        <authorList>
            <consortium name="US DOE Joint Genome Institute (JGI-PGF)"/>
            <person name="Sucgang R."/>
            <person name="Kuo A."/>
            <person name="Tian X."/>
            <person name="Salerno W."/>
            <person name="Parikh A."/>
            <person name="Feasley C.L."/>
            <person name="Dalin E."/>
            <person name="Tu H."/>
            <person name="Huang E."/>
            <person name="Barry K."/>
            <person name="Lindquist E."/>
            <person name="Shapiro H."/>
            <person name="Bruce D."/>
            <person name="Schmutz J."/>
            <person name="Salamov A."/>
            <person name="Fey P."/>
            <person name="Gaudet P."/>
            <person name="Anjard C."/>
            <person name="Babu M.M."/>
            <person name="Basu S."/>
            <person name="Bushmanova Y."/>
            <person name="van der Wel H."/>
            <person name="Katoh-Kurasawa M."/>
            <person name="Dinh C."/>
            <person name="Coutinho P.M."/>
            <person name="Saito T."/>
            <person name="Elias M."/>
            <person name="Schaap P."/>
            <person name="Kay R.R."/>
            <person name="Henrissat B."/>
            <person name="Eichinger L."/>
            <person name="Rivero F."/>
            <person name="Putnam N.H."/>
            <person name="West C.M."/>
            <person name="Loomis W.F."/>
            <person name="Chisholm R.L."/>
            <person name="Shaulsky G."/>
            <person name="Strassmann J.E."/>
            <person name="Queller D.C."/>
            <person name="Kuspa A."/>
            <person name="Grigoriev I.V."/>
        </authorList>
    </citation>
    <scope>NUCLEOTIDE SEQUENCE [LARGE SCALE GENOMIC DNA]</scope>
    <source>
        <strain evidence="2">QSDP1</strain>
    </source>
</reference>
<dbReference type="PANTHER" id="PTHR31157">
    <property type="entry name" value="SCP DOMAIN-CONTAINING PROTEIN"/>
    <property type="match status" value="1"/>
</dbReference>
<dbReference type="VEuPathDB" id="AmoebaDB:DICPUDRAFT_156262"/>
<dbReference type="Proteomes" id="UP000001064">
    <property type="component" value="Unassembled WGS sequence"/>
</dbReference>
<dbReference type="RefSeq" id="XP_003291639.1">
    <property type="nucleotide sequence ID" value="XM_003291591.1"/>
</dbReference>
<accession>F0ZW49</accession>
<dbReference type="InterPro" id="IPR035940">
    <property type="entry name" value="CAP_sf"/>
</dbReference>
<evidence type="ECO:0000313" key="1">
    <source>
        <dbReference type="EMBL" id="EGC31838.1"/>
    </source>
</evidence>
<dbReference type="InParanoid" id="F0ZW49"/>
<evidence type="ECO:0008006" key="3">
    <source>
        <dbReference type="Google" id="ProtNLM"/>
    </source>
</evidence>
<dbReference type="OrthoDB" id="10429306at2759"/>
<name>F0ZW49_DICPU</name>
<evidence type="ECO:0000313" key="2">
    <source>
        <dbReference type="Proteomes" id="UP000001064"/>
    </source>
</evidence>
<dbReference type="OMA" id="DFRDRIM"/>
<dbReference type="PANTHER" id="PTHR31157:SF5">
    <property type="entry name" value="SCP DOMAIN-CONTAINING PROTEIN"/>
    <property type="match status" value="1"/>
</dbReference>
<dbReference type="KEGG" id="dpp:DICPUDRAFT_156262"/>
<dbReference type="Gene3D" id="3.40.33.10">
    <property type="entry name" value="CAP"/>
    <property type="match status" value="1"/>
</dbReference>
<organism evidence="1 2">
    <name type="scientific">Dictyostelium purpureum</name>
    <name type="common">Slime mold</name>
    <dbReference type="NCBI Taxonomy" id="5786"/>
    <lineage>
        <taxon>Eukaryota</taxon>
        <taxon>Amoebozoa</taxon>
        <taxon>Evosea</taxon>
        <taxon>Eumycetozoa</taxon>
        <taxon>Dictyostelia</taxon>
        <taxon>Dictyosteliales</taxon>
        <taxon>Dictyosteliaceae</taxon>
        <taxon>Dictyostelium</taxon>
    </lineage>
</organism>
<keyword evidence="2" id="KW-1185">Reference proteome</keyword>
<proteinExistence type="predicted"/>
<protein>
    <recommendedName>
        <fullName evidence="3">SCP domain-containing protein</fullName>
    </recommendedName>
</protein>
<dbReference type="CDD" id="cd05379">
    <property type="entry name" value="CAP_bacterial"/>
    <property type="match status" value="1"/>
</dbReference>